<evidence type="ECO:0000259" key="2">
    <source>
        <dbReference type="Pfam" id="PF00535"/>
    </source>
</evidence>
<reference evidence="3" key="1">
    <citation type="submission" date="2021-10" db="EMBL/GenBank/DDBJ databases">
        <authorList>
            <person name="Lyu M."/>
            <person name="Wang X."/>
            <person name="Meng X."/>
            <person name="Xu K."/>
        </authorList>
    </citation>
    <scope>NUCLEOTIDE SEQUENCE</scope>
    <source>
        <strain evidence="3">A6</strain>
    </source>
</reference>
<gene>
    <name evidence="3" type="ORF">LK996_14345</name>
</gene>
<accession>A0ABS8JL82</accession>
<feature type="domain" description="Glycosyltransferase 2-like" evidence="2">
    <location>
        <begin position="10"/>
        <end position="139"/>
    </location>
</feature>
<dbReference type="Proteomes" id="UP001165293">
    <property type="component" value="Unassembled WGS sequence"/>
</dbReference>
<comment type="caution">
    <text evidence="3">The sequence shown here is derived from an EMBL/GenBank/DDBJ whole genome shotgun (WGS) entry which is preliminary data.</text>
</comment>
<protein>
    <submittedName>
        <fullName evidence="3">Glycosyltransferase</fullName>
        <ecNumber evidence="3">2.4.-.-</ecNumber>
    </submittedName>
</protein>
<dbReference type="EC" id="2.4.-.-" evidence="3"/>
<dbReference type="Gene3D" id="3.90.550.10">
    <property type="entry name" value="Spore Coat Polysaccharide Biosynthesis Protein SpsA, Chain A"/>
    <property type="match status" value="2"/>
</dbReference>
<name>A0ABS8JL82_9GAMM</name>
<evidence type="ECO:0000313" key="3">
    <source>
        <dbReference type="EMBL" id="MCC8364254.1"/>
    </source>
</evidence>
<keyword evidence="4" id="KW-1185">Reference proteome</keyword>
<dbReference type="Pfam" id="PF00535">
    <property type="entry name" value="Glycos_transf_2"/>
    <property type="match status" value="1"/>
</dbReference>
<dbReference type="CDD" id="cd00761">
    <property type="entry name" value="Glyco_tranf_GTA_type"/>
    <property type="match status" value="1"/>
</dbReference>
<evidence type="ECO:0000313" key="4">
    <source>
        <dbReference type="Proteomes" id="UP001165293"/>
    </source>
</evidence>
<dbReference type="PANTHER" id="PTHR43685:SF2">
    <property type="entry name" value="GLYCOSYLTRANSFERASE 2-LIKE DOMAIN-CONTAINING PROTEIN"/>
    <property type="match status" value="1"/>
</dbReference>
<keyword evidence="3" id="KW-0808">Transferase</keyword>
<dbReference type="InterPro" id="IPR001173">
    <property type="entry name" value="Glyco_trans_2-like"/>
</dbReference>
<dbReference type="GO" id="GO:0016757">
    <property type="term" value="F:glycosyltransferase activity"/>
    <property type="evidence" value="ECO:0007669"/>
    <property type="project" value="UniProtKB-KW"/>
</dbReference>
<evidence type="ECO:0000256" key="1">
    <source>
        <dbReference type="SAM" id="MobiDB-lite"/>
    </source>
</evidence>
<dbReference type="RefSeq" id="WP_230528049.1">
    <property type="nucleotide sequence ID" value="NZ_JAJGAK010000004.1"/>
</dbReference>
<proteinExistence type="predicted"/>
<dbReference type="PANTHER" id="PTHR43685">
    <property type="entry name" value="GLYCOSYLTRANSFERASE"/>
    <property type="match status" value="1"/>
</dbReference>
<keyword evidence="3" id="KW-0328">Glycosyltransferase</keyword>
<feature type="region of interest" description="Disordered" evidence="1">
    <location>
        <begin position="464"/>
        <end position="494"/>
    </location>
</feature>
<dbReference type="InterPro" id="IPR029044">
    <property type="entry name" value="Nucleotide-diphossugar_trans"/>
</dbReference>
<dbReference type="InterPro" id="IPR050834">
    <property type="entry name" value="Glycosyltransf_2"/>
</dbReference>
<sequence length="539" mass="59606">MHGRPLFSLLMPVRDPDPRRLARAIASVQAQAYDRWELCIADDRSSDPNVKRVLSDLAFADPRIRVVWRMHRTQPSTTFNAALDIARGEHIALLAPDDALSEHALLCIAETIARKPRAAIVYSDEDCIDDDGQRRSPWCKPDWNRELFRGSGGLSHLGVFRTELVRRVGGFRPGFDGAEEFDLALRCVDATEPASIVHVPHILYHHRSPPATECNAHRREASELALADHFDRNGLEAVAAANDDATCTIQYGLPDPMPRVSIIVVDDASLLRLQRCIHVLRTQTDYKPVDILVATRRASPLRNASFTGVRWVRGANGSLADACNRAAKATSAELVVFIDSRCDRIARNWLRRLVSHAQLSHVGIVAPSCMQDGKAVGGGLVLGTKEGFSSRAQAGVAQQVRARPRLHRDAPLDLRAGQRVRPVVSRPHVRGRRPVDACRAARPRTSLDARGACALAPAIAALAPAPDGPPSRRAPPRLRRMAPGRLPRSLLESQPQPWRHRWRVRVSAAFRCGRDGRRRAGTLLQRAPDLQARYLNKGP</sequence>
<dbReference type="EMBL" id="JAJGAK010000004">
    <property type="protein sequence ID" value="MCC8364254.1"/>
    <property type="molecule type" value="Genomic_DNA"/>
</dbReference>
<dbReference type="CDD" id="cd04184">
    <property type="entry name" value="GT2_RfbC_Mx_like"/>
    <property type="match status" value="1"/>
</dbReference>
<dbReference type="SUPFAM" id="SSF53448">
    <property type="entry name" value="Nucleotide-diphospho-sugar transferases"/>
    <property type="match status" value="2"/>
</dbReference>
<organism evidence="3 4">
    <name type="scientific">Noviluteimonas lactosilytica</name>
    <dbReference type="NCBI Taxonomy" id="2888523"/>
    <lineage>
        <taxon>Bacteria</taxon>
        <taxon>Pseudomonadati</taxon>
        <taxon>Pseudomonadota</taxon>
        <taxon>Gammaproteobacteria</taxon>
        <taxon>Lysobacterales</taxon>
        <taxon>Lysobacteraceae</taxon>
        <taxon>Noviluteimonas</taxon>
    </lineage>
</organism>